<keyword evidence="2" id="KW-1185">Reference proteome</keyword>
<sequence length="74" mass="8799">MQSWKALEASVPFDELPELYKTFLRWRGLDPEGMNLRRAQQRVYGELNQMVQERKATREGEDYLLQVTLPFVQP</sequence>
<dbReference type="EMBL" id="BMOD01000087">
    <property type="protein sequence ID" value="GGJ60172.1"/>
    <property type="molecule type" value="Genomic_DNA"/>
</dbReference>
<gene>
    <name evidence="1" type="ORF">GCM10008938_52860</name>
</gene>
<proteinExistence type="predicted"/>
<name>A0ABQ2DKE2_9DEIO</name>
<protein>
    <submittedName>
        <fullName evidence="1">Uncharacterized protein</fullName>
    </submittedName>
</protein>
<organism evidence="1 2">
    <name type="scientific">Deinococcus roseus</name>
    <dbReference type="NCBI Taxonomy" id="392414"/>
    <lineage>
        <taxon>Bacteria</taxon>
        <taxon>Thermotogati</taxon>
        <taxon>Deinococcota</taxon>
        <taxon>Deinococci</taxon>
        <taxon>Deinococcales</taxon>
        <taxon>Deinococcaceae</taxon>
        <taxon>Deinococcus</taxon>
    </lineage>
</organism>
<dbReference type="Proteomes" id="UP000632222">
    <property type="component" value="Unassembled WGS sequence"/>
</dbReference>
<accession>A0ABQ2DKE2</accession>
<reference evidence="2" key="1">
    <citation type="journal article" date="2019" name="Int. J. Syst. Evol. Microbiol.">
        <title>The Global Catalogue of Microorganisms (GCM) 10K type strain sequencing project: providing services to taxonomists for standard genome sequencing and annotation.</title>
        <authorList>
            <consortium name="The Broad Institute Genomics Platform"/>
            <consortium name="The Broad Institute Genome Sequencing Center for Infectious Disease"/>
            <person name="Wu L."/>
            <person name="Ma J."/>
        </authorList>
    </citation>
    <scope>NUCLEOTIDE SEQUENCE [LARGE SCALE GENOMIC DNA]</scope>
    <source>
        <strain evidence="2">JCM 14370</strain>
    </source>
</reference>
<comment type="caution">
    <text evidence="1">The sequence shown here is derived from an EMBL/GenBank/DDBJ whole genome shotgun (WGS) entry which is preliminary data.</text>
</comment>
<evidence type="ECO:0000313" key="1">
    <source>
        <dbReference type="EMBL" id="GGJ60172.1"/>
    </source>
</evidence>
<evidence type="ECO:0000313" key="2">
    <source>
        <dbReference type="Proteomes" id="UP000632222"/>
    </source>
</evidence>
<dbReference type="RefSeq" id="WP_189009713.1">
    <property type="nucleotide sequence ID" value="NZ_BMOD01000087.1"/>
</dbReference>